<dbReference type="SUPFAM" id="SSF81383">
    <property type="entry name" value="F-box domain"/>
    <property type="match status" value="1"/>
</dbReference>
<dbReference type="Pfam" id="PF00646">
    <property type="entry name" value="F-box"/>
    <property type="match status" value="1"/>
</dbReference>
<name>A0AAV5TDB7_9BILA</name>
<organism evidence="2 3">
    <name type="scientific">Pristionchus entomophagus</name>
    <dbReference type="NCBI Taxonomy" id="358040"/>
    <lineage>
        <taxon>Eukaryota</taxon>
        <taxon>Metazoa</taxon>
        <taxon>Ecdysozoa</taxon>
        <taxon>Nematoda</taxon>
        <taxon>Chromadorea</taxon>
        <taxon>Rhabditida</taxon>
        <taxon>Rhabditina</taxon>
        <taxon>Diplogasteromorpha</taxon>
        <taxon>Diplogasteroidea</taxon>
        <taxon>Neodiplogasteridae</taxon>
        <taxon>Pristionchus</taxon>
    </lineage>
</organism>
<dbReference type="CDD" id="cd09917">
    <property type="entry name" value="F-box_SF"/>
    <property type="match status" value="1"/>
</dbReference>
<gene>
    <name evidence="2" type="ORF">PENTCL1PPCAC_15350</name>
</gene>
<evidence type="ECO:0000313" key="3">
    <source>
        <dbReference type="Proteomes" id="UP001432027"/>
    </source>
</evidence>
<accession>A0AAV5TDB7</accession>
<dbReference type="InterPro" id="IPR036047">
    <property type="entry name" value="F-box-like_dom_sf"/>
</dbReference>
<dbReference type="InterPro" id="IPR001810">
    <property type="entry name" value="F-box_dom"/>
</dbReference>
<feature type="non-terminal residue" evidence="2">
    <location>
        <position position="188"/>
    </location>
</feature>
<evidence type="ECO:0000313" key="2">
    <source>
        <dbReference type="EMBL" id="GMS93175.1"/>
    </source>
</evidence>
<dbReference type="EMBL" id="BTSX01000004">
    <property type="protein sequence ID" value="GMS93175.1"/>
    <property type="molecule type" value="Genomic_DNA"/>
</dbReference>
<sequence>MPSNKLPPELWYRILYYCDHPSKCSISKVSHRLADVVTEKRGLAIGRCRNRGITLPSDEILSLSFENPDLPLDTKVLKKHNPFGRCISLSPSTMNRFHVEENYGGQAFIGEVVRELTPLERATIDFVLDYESIGIPRWMIDGLRPRIIVSAVLQRCDGAGTRISAKIGVCRLDGMSQPGNFTQKARTL</sequence>
<reference evidence="2" key="1">
    <citation type="submission" date="2023-10" db="EMBL/GenBank/DDBJ databases">
        <title>Genome assembly of Pristionchus species.</title>
        <authorList>
            <person name="Yoshida K."/>
            <person name="Sommer R.J."/>
        </authorList>
    </citation>
    <scope>NUCLEOTIDE SEQUENCE</scope>
    <source>
        <strain evidence="2">RS0144</strain>
    </source>
</reference>
<dbReference type="Proteomes" id="UP001432027">
    <property type="component" value="Unassembled WGS sequence"/>
</dbReference>
<dbReference type="AlphaFoldDB" id="A0AAV5TDB7"/>
<keyword evidence="3" id="KW-1185">Reference proteome</keyword>
<proteinExistence type="predicted"/>
<feature type="domain" description="F-box" evidence="1">
    <location>
        <begin position="5"/>
        <end position="39"/>
    </location>
</feature>
<comment type="caution">
    <text evidence="2">The sequence shown here is derived from an EMBL/GenBank/DDBJ whole genome shotgun (WGS) entry which is preliminary data.</text>
</comment>
<evidence type="ECO:0000259" key="1">
    <source>
        <dbReference type="Pfam" id="PF00646"/>
    </source>
</evidence>
<protein>
    <recommendedName>
        <fullName evidence="1">F-box domain-containing protein</fullName>
    </recommendedName>
</protein>